<dbReference type="Pfam" id="PF13041">
    <property type="entry name" value="PPR_2"/>
    <property type="match status" value="2"/>
</dbReference>
<accession>A0A7J0EEY2</accession>
<dbReference type="GO" id="GO:0009451">
    <property type="term" value="P:RNA modification"/>
    <property type="evidence" value="ECO:0007669"/>
    <property type="project" value="InterPro"/>
</dbReference>
<dbReference type="FunFam" id="1.25.40.10:FF:002100">
    <property type="entry name" value="Pentatricopeptide repeat-containing protein"/>
    <property type="match status" value="1"/>
</dbReference>
<dbReference type="NCBIfam" id="TIGR00756">
    <property type="entry name" value="PPR"/>
    <property type="match status" value="3"/>
</dbReference>
<dbReference type="GO" id="GO:0008270">
    <property type="term" value="F:zinc ion binding"/>
    <property type="evidence" value="ECO:0007669"/>
    <property type="project" value="InterPro"/>
</dbReference>
<organism evidence="5 6">
    <name type="scientific">Actinidia rufa</name>
    <dbReference type="NCBI Taxonomy" id="165716"/>
    <lineage>
        <taxon>Eukaryota</taxon>
        <taxon>Viridiplantae</taxon>
        <taxon>Streptophyta</taxon>
        <taxon>Embryophyta</taxon>
        <taxon>Tracheophyta</taxon>
        <taxon>Spermatophyta</taxon>
        <taxon>Magnoliopsida</taxon>
        <taxon>eudicotyledons</taxon>
        <taxon>Gunneridae</taxon>
        <taxon>Pentapetalae</taxon>
        <taxon>asterids</taxon>
        <taxon>Ericales</taxon>
        <taxon>Actinidiaceae</taxon>
        <taxon>Actinidia</taxon>
    </lineage>
</organism>
<feature type="domain" description="DYW" evidence="4">
    <location>
        <begin position="517"/>
        <end position="609"/>
    </location>
</feature>
<keyword evidence="2" id="KW-0677">Repeat</keyword>
<dbReference type="GO" id="GO:0003723">
    <property type="term" value="F:RNA binding"/>
    <property type="evidence" value="ECO:0007669"/>
    <property type="project" value="InterPro"/>
</dbReference>
<evidence type="ECO:0000313" key="5">
    <source>
        <dbReference type="EMBL" id="GFY84736.1"/>
    </source>
</evidence>
<dbReference type="PANTHER" id="PTHR47926:SF411">
    <property type="entry name" value="PENTATRICOPEPTIDE REPEAT-CONTAINING PROTEIN"/>
    <property type="match status" value="1"/>
</dbReference>
<feature type="repeat" description="PPR" evidence="3">
    <location>
        <begin position="221"/>
        <end position="255"/>
    </location>
</feature>
<dbReference type="FunFam" id="1.25.40.10:FF:000158">
    <property type="entry name" value="pentatricopeptide repeat-containing protein At2g33680"/>
    <property type="match status" value="1"/>
</dbReference>
<dbReference type="InterPro" id="IPR011990">
    <property type="entry name" value="TPR-like_helical_dom_sf"/>
</dbReference>
<evidence type="ECO:0000256" key="3">
    <source>
        <dbReference type="PROSITE-ProRule" id="PRU00708"/>
    </source>
</evidence>
<feature type="repeat" description="PPR" evidence="3">
    <location>
        <begin position="83"/>
        <end position="117"/>
    </location>
</feature>
<dbReference type="GO" id="GO:0099402">
    <property type="term" value="P:plant organ development"/>
    <property type="evidence" value="ECO:0007669"/>
    <property type="project" value="UniProtKB-ARBA"/>
</dbReference>
<dbReference type="EMBL" id="BJWL01000003">
    <property type="protein sequence ID" value="GFY84736.1"/>
    <property type="molecule type" value="Genomic_DNA"/>
</dbReference>
<evidence type="ECO:0000256" key="1">
    <source>
        <dbReference type="ARBA" id="ARBA00006643"/>
    </source>
</evidence>
<dbReference type="AlphaFoldDB" id="A0A7J0EEY2"/>
<dbReference type="InterPro" id="IPR046960">
    <property type="entry name" value="PPR_At4g14850-like_plant"/>
</dbReference>
<dbReference type="InterPro" id="IPR002885">
    <property type="entry name" value="PPR_rpt"/>
</dbReference>
<dbReference type="PROSITE" id="PS51375">
    <property type="entry name" value="PPR"/>
    <property type="match status" value="3"/>
</dbReference>
<dbReference type="Pfam" id="PF14432">
    <property type="entry name" value="DYW_deaminase"/>
    <property type="match status" value="1"/>
</dbReference>
<comment type="caution">
    <text evidence="5">The sequence shown here is derived from an EMBL/GenBank/DDBJ whole genome shotgun (WGS) entry which is preliminary data.</text>
</comment>
<reference evidence="5 6" key="1">
    <citation type="submission" date="2019-07" db="EMBL/GenBank/DDBJ databases">
        <title>De Novo Assembly of kiwifruit Actinidia rufa.</title>
        <authorList>
            <person name="Sugita-Konishi S."/>
            <person name="Sato K."/>
            <person name="Mori E."/>
            <person name="Abe Y."/>
            <person name="Kisaki G."/>
            <person name="Hamano K."/>
            <person name="Suezawa K."/>
            <person name="Otani M."/>
            <person name="Fukuda T."/>
            <person name="Manabe T."/>
            <person name="Gomi K."/>
            <person name="Tabuchi M."/>
            <person name="Akimitsu K."/>
            <person name="Kataoka I."/>
        </authorList>
    </citation>
    <scope>NUCLEOTIDE SEQUENCE [LARGE SCALE GENOMIC DNA]</scope>
    <source>
        <strain evidence="6">cv. Fuchu</strain>
    </source>
</reference>
<dbReference type="InterPro" id="IPR032867">
    <property type="entry name" value="DYW_dom"/>
</dbReference>
<dbReference type="InterPro" id="IPR046848">
    <property type="entry name" value="E_motif"/>
</dbReference>
<sequence>MRCEKGVESKRQDRETPNISAFLCCETARPFKMPSKSTPALSRPASTPTHPFFAGKLLLHCAVSISDVLPYARRLFLLTPNPDVFMYNTLIRGLSESDSPQESLLAYAEMRRKLNSPPDSFSFTFVLKAAANLRCLGAGCQLHCQALTHGLDSHLFVGTTLISLYAECGCVGLARKVFDEMSEPNVVAWNAVVTACFRCGDVKVGELDLAKKLFVDMPMKDDVSWSTMIVGFAHSGCFDDAFGFFRELRRVGIRPNEVSLSGVLSACAQAGAYEFGKILHGYVEKAGLVWISSVNNALLDTYSKCGNVGMTRLVFERMPGKKSLVSWTSMMAGLAMQGYGEEAIQLFHEMENCGVRPDGITFISILYACSHAGLIEEGCGYFNKMMGNLQKAYEFVTQMPISPNAIIWRTLLGACSIHNNVELAEQVKKRLVELDPNNSSDHVLLSNIYAVAGKWKDVATVRRSMTDQRLKKTPGWSMIEVDKVMYSFVAGQKKNKITEEAYEKLSEIMLKLRAEGGYVPEVGNVLHDIEAEEKEDALSKHSEKLAVAFGIARLCKGSVVRIVKNLRVCKDCHTVMKLISKVYGLEIVVRDRSRFHAFKQGLCSCRDYW</sequence>
<dbReference type="OrthoDB" id="2122657at2759"/>
<evidence type="ECO:0000259" key="4">
    <source>
        <dbReference type="Pfam" id="PF14432"/>
    </source>
</evidence>
<protein>
    <submittedName>
        <fullName evidence="5">Tetratricopeptide repeat (TPR)-like superfamily protein</fullName>
    </submittedName>
</protein>
<feature type="repeat" description="PPR" evidence="3">
    <location>
        <begin position="323"/>
        <end position="357"/>
    </location>
</feature>
<evidence type="ECO:0000313" key="6">
    <source>
        <dbReference type="Proteomes" id="UP000585474"/>
    </source>
</evidence>
<evidence type="ECO:0000256" key="2">
    <source>
        <dbReference type="ARBA" id="ARBA00022737"/>
    </source>
</evidence>
<keyword evidence="6" id="KW-1185">Reference proteome</keyword>
<dbReference type="FunFam" id="1.25.40.10:FF:000934">
    <property type="entry name" value="Pentatricopeptide repeat-containing protein"/>
    <property type="match status" value="1"/>
</dbReference>
<proteinExistence type="inferred from homology"/>
<dbReference type="Gene3D" id="1.25.40.10">
    <property type="entry name" value="Tetratricopeptide repeat domain"/>
    <property type="match status" value="4"/>
</dbReference>
<dbReference type="Pfam" id="PF01535">
    <property type="entry name" value="PPR"/>
    <property type="match status" value="2"/>
</dbReference>
<comment type="similarity">
    <text evidence="1">Belongs to the PPR family. PCMP-H subfamily.</text>
</comment>
<dbReference type="Proteomes" id="UP000585474">
    <property type="component" value="Unassembled WGS sequence"/>
</dbReference>
<dbReference type="PANTHER" id="PTHR47926">
    <property type="entry name" value="PENTATRICOPEPTIDE REPEAT-CONTAINING PROTEIN"/>
    <property type="match status" value="1"/>
</dbReference>
<gene>
    <name evidence="5" type="ORF">Acr_03g0015100</name>
</gene>
<dbReference type="Pfam" id="PF20431">
    <property type="entry name" value="E_motif"/>
    <property type="match status" value="1"/>
</dbReference>
<name>A0A7J0EEY2_9ERIC</name>